<dbReference type="PANTHER" id="PTHR11803">
    <property type="entry name" value="2-IMINOBUTANOATE/2-IMINOPROPANOATE DEAMINASE RIDA"/>
    <property type="match status" value="1"/>
</dbReference>
<reference evidence="1 2" key="1">
    <citation type="submission" date="2013-02" db="EMBL/GenBank/DDBJ databases">
        <title>The Genome Sequence of Acinetobacter beijerinckii CIP 110307.</title>
        <authorList>
            <consortium name="The Broad Institute Genome Sequencing Platform"/>
            <consortium name="The Broad Institute Genome Sequencing Center for Infectious Disease"/>
            <person name="Cerqueira G."/>
            <person name="Feldgarden M."/>
            <person name="Courvalin P."/>
            <person name="Perichon B."/>
            <person name="Grillot-Courvalin C."/>
            <person name="Clermont D."/>
            <person name="Rocha E."/>
            <person name="Yoon E.-J."/>
            <person name="Nemec A."/>
            <person name="Walker B."/>
            <person name="Young S.K."/>
            <person name="Zeng Q."/>
            <person name="Gargeya S."/>
            <person name="Fitzgerald M."/>
            <person name="Haas B."/>
            <person name="Abouelleil A."/>
            <person name="Alvarado L."/>
            <person name="Arachchi H.M."/>
            <person name="Berlin A.M."/>
            <person name="Chapman S.B."/>
            <person name="Dewar J."/>
            <person name="Goldberg J."/>
            <person name="Griggs A."/>
            <person name="Gujja S."/>
            <person name="Hansen M."/>
            <person name="Howarth C."/>
            <person name="Imamovic A."/>
            <person name="Larimer J."/>
            <person name="McCowan C."/>
            <person name="Murphy C."/>
            <person name="Neiman D."/>
            <person name="Pearson M."/>
            <person name="Priest M."/>
            <person name="Roberts A."/>
            <person name="Saif S."/>
            <person name="Shea T."/>
            <person name="Sisk P."/>
            <person name="Sykes S."/>
            <person name="Wortman J."/>
            <person name="Nusbaum C."/>
            <person name="Birren B."/>
        </authorList>
    </citation>
    <scope>NUCLEOTIDE SEQUENCE [LARGE SCALE GENOMIC DNA]</scope>
    <source>
        <strain evidence="1 2">CIP 110307</strain>
    </source>
</reference>
<dbReference type="PATRIC" id="fig|1217648.3.peg.552"/>
<dbReference type="eggNOG" id="COG0251">
    <property type="taxonomic scope" value="Bacteria"/>
</dbReference>
<dbReference type="PANTHER" id="PTHR11803:SF59">
    <property type="entry name" value="ENDORIBONUCLEASE"/>
    <property type="match status" value="1"/>
</dbReference>
<name>N9ECT1_9GAMM</name>
<proteinExistence type="predicted"/>
<dbReference type="GO" id="GO:0019239">
    <property type="term" value="F:deaminase activity"/>
    <property type="evidence" value="ECO:0007669"/>
    <property type="project" value="TreeGrafter"/>
</dbReference>
<dbReference type="HOGENOM" id="CLU_120413_1_0_6"/>
<dbReference type="Proteomes" id="UP000017670">
    <property type="component" value="Unassembled WGS sequence"/>
</dbReference>
<accession>N9ECT1</accession>
<dbReference type="GO" id="GO:0005829">
    <property type="term" value="C:cytosol"/>
    <property type="evidence" value="ECO:0007669"/>
    <property type="project" value="TreeGrafter"/>
</dbReference>
<organism evidence="1 2">
    <name type="scientific">Acinetobacter beijerinckii CIP 110307</name>
    <dbReference type="NCBI Taxonomy" id="1217648"/>
    <lineage>
        <taxon>Bacteria</taxon>
        <taxon>Pseudomonadati</taxon>
        <taxon>Pseudomonadota</taxon>
        <taxon>Gammaproteobacteria</taxon>
        <taxon>Moraxellales</taxon>
        <taxon>Moraxellaceae</taxon>
        <taxon>Acinetobacter</taxon>
    </lineage>
</organism>
<dbReference type="GeneID" id="29856035"/>
<sequence>MKYLVVPLIFIVCNSIMKTSYAETIRYKNSKSNVPVATAVEVPPLYSTVYLSGKLPIRNSYDNNTKKQTIQVLKEIEKSLLNMGLSLADIVKLQVFLVGVPELNNKMDIDGFSQAYIEFFGTKQQPHLPSRTLVQVAALSNNMLVEIEATAVRKVNSEKSSAKDIFQRD</sequence>
<dbReference type="InterPro" id="IPR035959">
    <property type="entry name" value="RutC-like_sf"/>
</dbReference>
<gene>
    <name evidence="1" type="ORF">F933_00563</name>
</gene>
<keyword evidence="2" id="KW-1185">Reference proteome</keyword>
<dbReference type="EMBL" id="APQL01000003">
    <property type="protein sequence ID" value="ENW08037.1"/>
    <property type="molecule type" value="Genomic_DNA"/>
</dbReference>
<dbReference type="SUPFAM" id="SSF55298">
    <property type="entry name" value="YjgF-like"/>
    <property type="match status" value="1"/>
</dbReference>
<dbReference type="STRING" id="262668.GCA_000931715_00358"/>
<dbReference type="RefSeq" id="WP_005058336.1">
    <property type="nucleotide sequence ID" value="NZ_KB849764.1"/>
</dbReference>
<evidence type="ECO:0000313" key="2">
    <source>
        <dbReference type="Proteomes" id="UP000017670"/>
    </source>
</evidence>
<dbReference type="AlphaFoldDB" id="N9ECT1"/>
<dbReference type="InterPro" id="IPR006175">
    <property type="entry name" value="YjgF/YER057c/UK114"/>
</dbReference>
<dbReference type="Gene3D" id="3.30.1330.40">
    <property type="entry name" value="RutC-like"/>
    <property type="match status" value="1"/>
</dbReference>
<protein>
    <submittedName>
        <fullName evidence="1">Uncharacterized protein</fullName>
    </submittedName>
</protein>
<evidence type="ECO:0000313" key="1">
    <source>
        <dbReference type="EMBL" id="ENW08037.1"/>
    </source>
</evidence>
<comment type="caution">
    <text evidence="1">The sequence shown here is derived from an EMBL/GenBank/DDBJ whole genome shotgun (WGS) entry which is preliminary data.</text>
</comment>
<dbReference type="Pfam" id="PF01042">
    <property type="entry name" value="Ribonuc_L-PSP"/>
    <property type="match status" value="1"/>
</dbReference>